<reference evidence="1" key="1">
    <citation type="submission" date="2014-09" db="EMBL/GenBank/DDBJ databases">
        <authorList>
            <person name="Magalhaes I.L.F."/>
            <person name="Oliveira U."/>
            <person name="Santos F.R."/>
            <person name="Vidigal T.H.D.A."/>
            <person name="Brescovit A.D."/>
            <person name="Santos A.J."/>
        </authorList>
    </citation>
    <scope>NUCLEOTIDE SEQUENCE</scope>
    <source>
        <tissue evidence="1">Shoot tissue taken approximately 20 cm above the soil surface</tissue>
    </source>
</reference>
<name>A0A0A9H614_ARUDO</name>
<reference evidence="1" key="2">
    <citation type="journal article" date="2015" name="Data Brief">
        <title>Shoot transcriptome of the giant reed, Arundo donax.</title>
        <authorList>
            <person name="Barrero R.A."/>
            <person name="Guerrero F.D."/>
            <person name="Moolhuijzen P."/>
            <person name="Goolsby J.A."/>
            <person name="Tidwell J."/>
            <person name="Bellgard S.E."/>
            <person name="Bellgard M.I."/>
        </authorList>
    </citation>
    <scope>NUCLEOTIDE SEQUENCE</scope>
    <source>
        <tissue evidence="1">Shoot tissue taken approximately 20 cm above the soil surface</tissue>
    </source>
</reference>
<protein>
    <submittedName>
        <fullName evidence="1">Uncharacterized protein</fullName>
    </submittedName>
</protein>
<dbReference type="EMBL" id="GBRH01169548">
    <property type="protein sequence ID" value="JAE28348.1"/>
    <property type="molecule type" value="Transcribed_RNA"/>
</dbReference>
<accession>A0A0A9H614</accession>
<sequence length="52" mass="5975">MQPKVARTRQARRESTCTLRSYAYTVLIRTWLAQWSGAVVHGRLLLCVAWLG</sequence>
<organism evidence="1">
    <name type="scientific">Arundo donax</name>
    <name type="common">Giant reed</name>
    <name type="synonym">Donax arundinaceus</name>
    <dbReference type="NCBI Taxonomy" id="35708"/>
    <lineage>
        <taxon>Eukaryota</taxon>
        <taxon>Viridiplantae</taxon>
        <taxon>Streptophyta</taxon>
        <taxon>Embryophyta</taxon>
        <taxon>Tracheophyta</taxon>
        <taxon>Spermatophyta</taxon>
        <taxon>Magnoliopsida</taxon>
        <taxon>Liliopsida</taxon>
        <taxon>Poales</taxon>
        <taxon>Poaceae</taxon>
        <taxon>PACMAD clade</taxon>
        <taxon>Arundinoideae</taxon>
        <taxon>Arundineae</taxon>
        <taxon>Arundo</taxon>
    </lineage>
</organism>
<dbReference type="AlphaFoldDB" id="A0A0A9H614"/>
<proteinExistence type="predicted"/>
<evidence type="ECO:0000313" key="1">
    <source>
        <dbReference type="EMBL" id="JAE28348.1"/>
    </source>
</evidence>